<reference evidence="2 3" key="1">
    <citation type="journal article" date="2012" name="New Phytol.">
        <title>Insight into trade-off between wood decay and parasitism from the genome of a fungal forest pathogen.</title>
        <authorList>
            <person name="Olson A."/>
            <person name="Aerts A."/>
            <person name="Asiegbu F."/>
            <person name="Belbahri L."/>
            <person name="Bouzid O."/>
            <person name="Broberg A."/>
            <person name="Canback B."/>
            <person name="Coutinho P.M."/>
            <person name="Cullen D."/>
            <person name="Dalman K."/>
            <person name="Deflorio G."/>
            <person name="van Diepen L.T."/>
            <person name="Dunand C."/>
            <person name="Duplessis S."/>
            <person name="Durling M."/>
            <person name="Gonthier P."/>
            <person name="Grimwood J."/>
            <person name="Fossdal C.G."/>
            <person name="Hansson D."/>
            <person name="Henrissat B."/>
            <person name="Hietala A."/>
            <person name="Himmelstrand K."/>
            <person name="Hoffmeister D."/>
            <person name="Hogberg N."/>
            <person name="James T.Y."/>
            <person name="Karlsson M."/>
            <person name="Kohler A."/>
            <person name="Kues U."/>
            <person name="Lee Y.H."/>
            <person name="Lin Y.C."/>
            <person name="Lind M."/>
            <person name="Lindquist E."/>
            <person name="Lombard V."/>
            <person name="Lucas S."/>
            <person name="Lunden K."/>
            <person name="Morin E."/>
            <person name="Murat C."/>
            <person name="Park J."/>
            <person name="Raffaello T."/>
            <person name="Rouze P."/>
            <person name="Salamov A."/>
            <person name="Schmutz J."/>
            <person name="Solheim H."/>
            <person name="Stahlberg J."/>
            <person name="Velez H."/>
            <person name="de Vries R.P."/>
            <person name="Wiebenga A."/>
            <person name="Woodward S."/>
            <person name="Yakovlev I."/>
            <person name="Garbelotto M."/>
            <person name="Martin F."/>
            <person name="Grigoriev I.V."/>
            <person name="Stenlid J."/>
        </authorList>
    </citation>
    <scope>NUCLEOTIDE SEQUENCE [LARGE SCALE GENOMIC DNA]</scope>
    <source>
        <strain evidence="2 3">TC 32-1</strain>
    </source>
</reference>
<evidence type="ECO:0000313" key="2">
    <source>
        <dbReference type="EMBL" id="ETW76965.1"/>
    </source>
</evidence>
<feature type="region of interest" description="Disordered" evidence="1">
    <location>
        <begin position="136"/>
        <end position="157"/>
    </location>
</feature>
<proteinExistence type="predicted"/>
<gene>
    <name evidence="2" type="ORF">HETIRDRAFT_455355</name>
</gene>
<evidence type="ECO:0000313" key="3">
    <source>
        <dbReference type="Proteomes" id="UP000030671"/>
    </source>
</evidence>
<protein>
    <submittedName>
        <fullName evidence="2">Uncharacterized protein</fullName>
    </submittedName>
</protein>
<feature type="compositionally biased region" description="Low complexity" evidence="1">
    <location>
        <begin position="1"/>
        <end position="27"/>
    </location>
</feature>
<keyword evidence="3" id="KW-1185">Reference proteome</keyword>
<dbReference type="KEGG" id="hir:HETIRDRAFT_455355"/>
<dbReference type="Proteomes" id="UP000030671">
    <property type="component" value="Unassembled WGS sequence"/>
</dbReference>
<dbReference type="HOGENOM" id="CLU_1678134_0_0_1"/>
<feature type="compositionally biased region" description="Polar residues" evidence="1">
    <location>
        <begin position="50"/>
        <end position="65"/>
    </location>
</feature>
<dbReference type="AlphaFoldDB" id="W4JV58"/>
<organism evidence="2 3">
    <name type="scientific">Heterobasidion irregulare (strain TC 32-1)</name>
    <dbReference type="NCBI Taxonomy" id="747525"/>
    <lineage>
        <taxon>Eukaryota</taxon>
        <taxon>Fungi</taxon>
        <taxon>Dikarya</taxon>
        <taxon>Basidiomycota</taxon>
        <taxon>Agaricomycotina</taxon>
        <taxon>Agaricomycetes</taxon>
        <taxon>Russulales</taxon>
        <taxon>Bondarzewiaceae</taxon>
        <taxon>Heterobasidion</taxon>
        <taxon>Heterobasidion annosum species complex</taxon>
    </lineage>
</organism>
<sequence length="157" mass="16234">MSLSPSSISLPPSAPSSSPVHAHLSPSTSSPRCPQRPILRLYPPPPLVRSTSPTSDPLSRPTCSPVQLALPPGPLDPIARCTALPALLARSHAHWPTGRLARIVHIVSRIAWLDTTAVHHPGTSSASSTFVNTSTSASSSAVATTTTHTTTTTASSS</sequence>
<feature type="region of interest" description="Disordered" evidence="1">
    <location>
        <begin position="1"/>
        <end position="66"/>
    </location>
</feature>
<accession>W4JV58</accession>
<dbReference type="GeneID" id="20676614"/>
<name>W4JV58_HETIT</name>
<dbReference type="InParanoid" id="W4JV58"/>
<evidence type="ECO:0000256" key="1">
    <source>
        <dbReference type="SAM" id="MobiDB-lite"/>
    </source>
</evidence>
<dbReference type="EMBL" id="KI925464">
    <property type="protein sequence ID" value="ETW76965.1"/>
    <property type="molecule type" value="Genomic_DNA"/>
</dbReference>
<dbReference type="RefSeq" id="XP_009551823.1">
    <property type="nucleotide sequence ID" value="XM_009553528.1"/>
</dbReference>